<dbReference type="EMBL" id="RWBG01000005">
    <property type="protein sequence ID" value="RSK38739.1"/>
    <property type="molecule type" value="Genomic_DNA"/>
</dbReference>
<sequence length="580" mass="67575">MGRLIMYKKYMFILYLSFHLNIQSQISLEQFNYLKSNIPSETVDLKINSQLLLAGEYLNYYAYCKKATNNEALSDISKIMYVTLIGKDNNSIFQHKLKIKKGAAYGDFFIPATIKTGHYKLIGYTNWSKNNLEKPYSIQDIFIINTFSNNSQFTSDKGNSNQNIVIYKDSILFKNYKFTNNNSILDLKNDLLKTRSKGMFKITYPEKGFYTISIKKIDSIKINDKTLETDSNKLTFKKTNYFLPELRGEIISGQVISQDNSKVDNISLALSFPGNSFIFKIAKTNSKGEFLFLLNKNQPSSKAIIQIQDKNKENYNININEKFISNFENLTFHPLKLDRSLQNLLKQKSIYNQIENAYYNVKKDSLINYNNHDEFYKNIAKRYVLDDYTRFPTLKETFIEIIQSASLIKEKNEYFFKVRDLNDVNNNTDILNLKPLVMVDGILIQDINSIIDFKTSKIKYIDIVNGLYLKESQIYDGIVSIKTFSNNYTIKNDMGLVKNINIYKPQQNKVYYQPNYSLNNKKNIPDFRSQLLWIPVNQKEKGESNEIQFFTSDVKGIFEIKLEGYTKNGEVISKCFFEVN</sequence>
<dbReference type="Proteomes" id="UP000270620">
    <property type="component" value="Unassembled WGS sequence"/>
</dbReference>
<organism evidence="1 2">
    <name type="scientific">Mangrovimonas spongiae</name>
    <dbReference type="NCBI Taxonomy" id="2494697"/>
    <lineage>
        <taxon>Bacteria</taxon>
        <taxon>Pseudomonadati</taxon>
        <taxon>Bacteroidota</taxon>
        <taxon>Flavobacteriia</taxon>
        <taxon>Flavobacteriales</taxon>
        <taxon>Flavobacteriaceae</taxon>
        <taxon>Mangrovimonas</taxon>
    </lineage>
</organism>
<evidence type="ECO:0000313" key="2">
    <source>
        <dbReference type="Proteomes" id="UP000270620"/>
    </source>
</evidence>
<comment type="caution">
    <text evidence="1">The sequence shown here is derived from an EMBL/GenBank/DDBJ whole genome shotgun (WGS) entry which is preliminary data.</text>
</comment>
<accession>A0A428JX07</accession>
<dbReference type="OrthoDB" id="679547at2"/>
<proteinExistence type="predicted"/>
<protein>
    <recommendedName>
        <fullName evidence="3">Carboxypeptidase regulatory-like domain-containing protein</fullName>
    </recommendedName>
</protein>
<evidence type="ECO:0008006" key="3">
    <source>
        <dbReference type="Google" id="ProtNLM"/>
    </source>
</evidence>
<evidence type="ECO:0000313" key="1">
    <source>
        <dbReference type="EMBL" id="RSK38739.1"/>
    </source>
</evidence>
<gene>
    <name evidence="1" type="ORF">EJA19_11830</name>
</gene>
<name>A0A428JX07_9FLAO</name>
<dbReference type="RefSeq" id="WP_125468583.1">
    <property type="nucleotide sequence ID" value="NZ_RWBG01000005.1"/>
</dbReference>
<keyword evidence="2" id="KW-1185">Reference proteome</keyword>
<dbReference type="AlphaFoldDB" id="A0A428JX07"/>
<reference evidence="1 2" key="1">
    <citation type="submission" date="2018-12" db="EMBL/GenBank/DDBJ databases">
        <title>Mangrovimonas spongiae sp. nov., a novel member of the genus Mangrovimonas isolated from marine sponge.</title>
        <authorList>
            <person name="Zhuang L."/>
            <person name="Luo L."/>
        </authorList>
    </citation>
    <scope>NUCLEOTIDE SEQUENCE [LARGE SCALE GENOMIC DNA]</scope>
    <source>
        <strain evidence="1 2">HN-E26</strain>
    </source>
</reference>